<sequence length="429" mass="45542">MTLSTSTPLTSEADATTKKNITRLIVATSVGNALEWYDISVYAYFAVYLSKAFFPANDPTTSLLLTFGSFGLSFLIRPIGGVVLGAYADRHGRKASLMLSIVLMTLGTLVLALMPTYQTIGILAPIAVLLARLVQGFSAGGEFGSSTAFLVEHMPERRGFVASWQFASQGVSGLLGAGFGALLTSLMSPEDLQSWGWRLPFLFGVLIGPVGIYIRNHVDDATPPPAAKKELPVREVFARQKLATMLAIGALAVSTAVNYLIVYMPTYVVKTLNLAPSVGFIASFAAQTAVALLAPIAGMVSDKIGRTTHMILFALLLLVSIFPAFLLLTGKPTPVIILIGVLWLGVLKSLYYGPLAALMSELFPAATRATGLGLSYNIGVTLFGGMGPAIMTWLGGFAAIGELAPGYYLTAVCILSLCALFTIRRLRLA</sequence>
<proteinExistence type="predicted"/>
<feature type="transmembrane region" description="Helical" evidence="8">
    <location>
        <begin position="374"/>
        <end position="400"/>
    </location>
</feature>
<evidence type="ECO:0000256" key="5">
    <source>
        <dbReference type="ARBA" id="ARBA00022847"/>
    </source>
</evidence>
<comment type="subcellular location">
    <subcellularLocation>
        <location evidence="1">Cell membrane</location>
        <topology evidence="1">Multi-pass membrane protein</topology>
    </subcellularLocation>
</comment>
<evidence type="ECO:0000256" key="8">
    <source>
        <dbReference type="SAM" id="Phobius"/>
    </source>
</evidence>
<dbReference type="AlphaFoldDB" id="A0A1G7E9T6"/>
<dbReference type="Proteomes" id="UP000199245">
    <property type="component" value="Unassembled WGS sequence"/>
</dbReference>
<evidence type="ECO:0000256" key="4">
    <source>
        <dbReference type="ARBA" id="ARBA00022692"/>
    </source>
</evidence>
<evidence type="ECO:0000313" key="10">
    <source>
        <dbReference type="EMBL" id="SDE60393.1"/>
    </source>
</evidence>
<feature type="transmembrane region" description="Helical" evidence="8">
    <location>
        <begin position="310"/>
        <end position="329"/>
    </location>
</feature>
<feature type="transmembrane region" description="Helical" evidence="8">
    <location>
        <begin position="335"/>
        <end position="353"/>
    </location>
</feature>
<name>A0A1G7E9T6_9BRAD</name>
<dbReference type="FunFam" id="1.20.1250.20:FF:000001">
    <property type="entry name" value="Dicarboxylate MFS transporter"/>
    <property type="match status" value="1"/>
</dbReference>
<evidence type="ECO:0000313" key="11">
    <source>
        <dbReference type="Proteomes" id="UP000199245"/>
    </source>
</evidence>
<dbReference type="Gene3D" id="1.20.1250.20">
    <property type="entry name" value="MFS general substrate transporter like domains"/>
    <property type="match status" value="2"/>
</dbReference>
<evidence type="ECO:0000256" key="2">
    <source>
        <dbReference type="ARBA" id="ARBA00022448"/>
    </source>
</evidence>
<dbReference type="PROSITE" id="PS50850">
    <property type="entry name" value="MFS"/>
    <property type="match status" value="1"/>
</dbReference>
<feature type="transmembrane region" description="Helical" evidence="8">
    <location>
        <begin position="274"/>
        <end position="298"/>
    </location>
</feature>
<organism evidence="10 11">
    <name type="scientific">Bradyrhizobium brasilense</name>
    <dbReference type="NCBI Taxonomy" id="1419277"/>
    <lineage>
        <taxon>Bacteria</taxon>
        <taxon>Pseudomonadati</taxon>
        <taxon>Pseudomonadota</taxon>
        <taxon>Alphaproteobacteria</taxon>
        <taxon>Hyphomicrobiales</taxon>
        <taxon>Nitrobacteraceae</taxon>
        <taxon>Bradyrhizobium</taxon>
    </lineage>
</organism>
<evidence type="ECO:0000256" key="3">
    <source>
        <dbReference type="ARBA" id="ARBA00022475"/>
    </source>
</evidence>
<feature type="domain" description="Major facilitator superfamily (MFS) profile" evidence="9">
    <location>
        <begin position="24"/>
        <end position="428"/>
    </location>
</feature>
<evidence type="ECO:0000256" key="1">
    <source>
        <dbReference type="ARBA" id="ARBA00004651"/>
    </source>
</evidence>
<keyword evidence="4 8" id="KW-0812">Transmembrane</keyword>
<keyword evidence="2" id="KW-0813">Transport</keyword>
<keyword evidence="5" id="KW-0769">Symport</keyword>
<dbReference type="PANTHER" id="PTHR43528">
    <property type="entry name" value="ALPHA-KETOGLUTARATE PERMEASE"/>
    <property type="match status" value="1"/>
</dbReference>
<keyword evidence="6 8" id="KW-1133">Transmembrane helix</keyword>
<keyword evidence="7 8" id="KW-0472">Membrane</keyword>
<feature type="transmembrane region" description="Helical" evidence="8">
    <location>
        <begin position="195"/>
        <end position="214"/>
    </location>
</feature>
<dbReference type="InterPro" id="IPR011701">
    <property type="entry name" value="MFS"/>
</dbReference>
<keyword evidence="3" id="KW-1003">Cell membrane</keyword>
<dbReference type="InterPro" id="IPR020846">
    <property type="entry name" value="MFS_dom"/>
</dbReference>
<dbReference type="SUPFAM" id="SSF103473">
    <property type="entry name" value="MFS general substrate transporter"/>
    <property type="match status" value="1"/>
</dbReference>
<dbReference type="PANTHER" id="PTHR43528:SF1">
    <property type="entry name" value="ALPHA-KETOGLUTARATE PERMEASE"/>
    <property type="match status" value="1"/>
</dbReference>
<gene>
    <name evidence="10" type="ORF">SAMN05216337_103012</name>
</gene>
<feature type="transmembrane region" description="Helical" evidence="8">
    <location>
        <begin position="95"/>
        <end position="114"/>
    </location>
</feature>
<dbReference type="Pfam" id="PF07690">
    <property type="entry name" value="MFS_1"/>
    <property type="match status" value="1"/>
</dbReference>
<protein>
    <submittedName>
        <fullName evidence="10">MFS transporter, MHS family, proline/betaine transporter</fullName>
    </submittedName>
</protein>
<feature type="transmembrane region" description="Helical" evidence="8">
    <location>
        <begin position="63"/>
        <end position="88"/>
    </location>
</feature>
<dbReference type="InterPro" id="IPR051084">
    <property type="entry name" value="H+-coupled_symporters"/>
</dbReference>
<dbReference type="InterPro" id="IPR036259">
    <property type="entry name" value="MFS_trans_sf"/>
</dbReference>
<feature type="transmembrane region" description="Helical" evidence="8">
    <location>
        <begin position="242"/>
        <end position="262"/>
    </location>
</feature>
<dbReference type="RefSeq" id="WP_092086727.1">
    <property type="nucleotide sequence ID" value="NZ_FMZW01000030.1"/>
</dbReference>
<dbReference type="GO" id="GO:0005886">
    <property type="term" value="C:plasma membrane"/>
    <property type="evidence" value="ECO:0007669"/>
    <property type="project" value="UniProtKB-SubCell"/>
</dbReference>
<accession>A0A1G7E9T6</accession>
<dbReference type="EMBL" id="FMZW01000030">
    <property type="protein sequence ID" value="SDE60393.1"/>
    <property type="molecule type" value="Genomic_DNA"/>
</dbReference>
<dbReference type="GO" id="GO:0015293">
    <property type="term" value="F:symporter activity"/>
    <property type="evidence" value="ECO:0007669"/>
    <property type="project" value="UniProtKB-KW"/>
</dbReference>
<evidence type="ECO:0000259" key="9">
    <source>
        <dbReference type="PROSITE" id="PS50850"/>
    </source>
</evidence>
<feature type="transmembrane region" description="Helical" evidence="8">
    <location>
        <begin position="406"/>
        <end position="423"/>
    </location>
</feature>
<evidence type="ECO:0000256" key="6">
    <source>
        <dbReference type="ARBA" id="ARBA00022989"/>
    </source>
</evidence>
<evidence type="ECO:0000256" key="7">
    <source>
        <dbReference type="ARBA" id="ARBA00023136"/>
    </source>
</evidence>
<reference evidence="10 11" key="1">
    <citation type="submission" date="2016-10" db="EMBL/GenBank/DDBJ databases">
        <authorList>
            <person name="de Groot N.N."/>
        </authorList>
    </citation>
    <scope>NUCLEOTIDE SEQUENCE [LARGE SCALE GENOMIC DNA]</scope>
    <source>
        <strain evidence="10 11">R5</strain>
    </source>
</reference>